<name>A0A432W6M0_9GAMM</name>
<evidence type="ECO:0000256" key="1">
    <source>
        <dbReference type="ARBA" id="ARBA00022670"/>
    </source>
</evidence>
<proteinExistence type="predicted"/>
<evidence type="ECO:0000256" key="5">
    <source>
        <dbReference type="PIRSR" id="PIRSR600246-1"/>
    </source>
</evidence>
<dbReference type="CDD" id="cd04701">
    <property type="entry name" value="Asparaginase_2"/>
    <property type="match status" value="1"/>
</dbReference>
<organism evidence="9 10">
    <name type="scientific">Aliidiomarina minuta</name>
    <dbReference type="NCBI Taxonomy" id="880057"/>
    <lineage>
        <taxon>Bacteria</taxon>
        <taxon>Pseudomonadati</taxon>
        <taxon>Pseudomonadota</taxon>
        <taxon>Gammaproteobacteria</taxon>
        <taxon>Alteromonadales</taxon>
        <taxon>Idiomarinaceae</taxon>
        <taxon>Aliidiomarina</taxon>
    </lineage>
</organism>
<keyword evidence="10" id="KW-1185">Reference proteome</keyword>
<feature type="coiled-coil region" evidence="8">
    <location>
        <begin position="177"/>
        <end position="207"/>
    </location>
</feature>
<dbReference type="GO" id="GO:0006508">
    <property type="term" value="P:proteolysis"/>
    <property type="evidence" value="ECO:0007669"/>
    <property type="project" value="UniProtKB-KW"/>
</dbReference>
<evidence type="ECO:0000313" key="9">
    <source>
        <dbReference type="EMBL" id="RUO25616.1"/>
    </source>
</evidence>
<dbReference type="GO" id="GO:0016811">
    <property type="term" value="F:hydrolase activity, acting on carbon-nitrogen (but not peptide) bonds, in linear amides"/>
    <property type="evidence" value="ECO:0007669"/>
    <property type="project" value="UniProtKB-ARBA"/>
</dbReference>
<keyword evidence="1" id="KW-0645">Protease</keyword>
<dbReference type="Pfam" id="PF01112">
    <property type="entry name" value="Asparaginase_2"/>
    <property type="match status" value="1"/>
</dbReference>
<reference evidence="9 10" key="1">
    <citation type="journal article" date="2011" name="Front. Microbiol.">
        <title>Genomic signatures of strain selection and enhancement in Bacillus atrophaeus var. globigii, a historical biowarfare simulant.</title>
        <authorList>
            <person name="Gibbons H.S."/>
            <person name="Broomall S.M."/>
            <person name="McNew L.A."/>
            <person name="Daligault H."/>
            <person name="Chapman C."/>
            <person name="Bruce D."/>
            <person name="Karavis M."/>
            <person name="Krepps M."/>
            <person name="McGregor P.A."/>
            <person name="Hong C."/>
            <person name="Park K.H."/>
            <person name="Akmal A."/>
            <person name="Feldman A."/>
            <person name="Lin J.S."/>
            <person name="Chang W.E."/>
            <person name="Higgs B.W."/>
            <person name="Demirev P."/>
            <person name="Lindquist J."/>
            <person name="Liem A."/>
            <person name="Fochler E."/>
            <person name="Read T.D."/>
            <person name="Tapia R."/>
            <person name="Johnson S."/>
            <person name="Bishop-Lilly K.A."/>
            <person name="Detter C."/>
            <person name="Han C."/>
            <person name="Sozhamannan S."/>
            <person name="Rosenzweig C.N."/>
            <person name="Skowronski E.W."/>
        </authorList>
    </citation>
    <scope>NUCLEOTIDE SEQUENCE [LARGE SCALE GENOMIC DNA]</scope>
    <source>
        <strain evidence="9 10">MLST1</strain>
    </source>
</reference>
<accession>A0A432W6M0</accession>
<protein>
    <recommendedName>
        <fullName evidence="4">Isoaspartyl peptidase</fullName>
    </recommendedName>
</protein>
<dbReference type="PANTHER" id="PTHR10188:SF6">
    <property type="entry name" value="N(4)-(BETA-N-ACETYLGLUCOSAMINYL)-L-ASPARAGINASE"/>
    <property type="match status" value="1"/>
</dbReference>
<dbReference type="PANTHER" id="PTHR10188">
    <property type="entry name" value="L-ASPARAGINASE"/>
    <property type="match status" value="1"/>
</dbReference>
<keyword evidence="3" id="KW-0068">Autocatalytic cleavage</keyword>
<evidence type="ECO:0000256" key="6">
    <source>
        <dbReference type="PIRSR" id="PIRSR600246-2"/>
    </source>
</evidence>
<gene>
    <name evidence="9" type="ORF">CWE09_02475</name>
</gene>
<feature type="site" description="Cleavage; by autolysis" evidence="7">
    <location>
        <begin position="217"/>
        <end position="218"/>
    </location>
</feature>
<dbReference type="SUPFAM" id="SSF56235">
    <property type="entry name" value="N-terminal nucleophile aminohydrolases (Ntn hydrolases)"/>
    <property type="match status" value="1"/>
</dbReference>
<evidence type="ECO:0000256" key="3">
    <source>
        <dbReference type="ARBA" id="ARBA00022813"/>
    </source>
</evidence>
<dbReference type="EMBL" id="PIPL01000001">
    <property type="protein sequence ID" value="RUO25616.1"/>
    <property type="molecule type" value="Genomic_DNA"/>
</dbReference>
<evidence type="ECO:0000256" key="7">
    <source>
        <dbReference type="PIRSR" id="PIRSR600246-3"/>
    </source>
</evidence>
<dbReference type="RefSeq" id="WP_126802365.1">
    <property type="nucleotide sequence ID" value="NZ_PIPL01000001.1"/>
</dbReference>
<dbReference type="Gene3D" id="3.60.20.30">
    <property type="entry name" value="(Glycosyl)asparaginase"/>
    <property type="match status" value="1"/>
</dbReference>
<feature type="binding site" evidence="6">
    <location>
        <begin position="246"/>
        <end position="249"/>
    </location>
    <ligand>
        <name>substrate</name>
    </ligand>
</feature>
<evidence type="ECO:0000313" key="10">
    <source>
        <dbReference type="Proteomes" id="UP000288293"/>
    </source>
</evidence>
<dbReference type="PROSITE" id="PS51257">
    <property type="entry name" value="PROKAR_LIPOPROTEIN"/>
    <property type="match status" value="1"/>
</dbReference>
<dbReference type="GO" id="GO:0008233">
    <property type="term" value="F:peptidase activity"/>
    <property type="evidence" value="ECO:0007669"/>
    <property type="project" value="UniProtKB-KW"/>
</dbReference>
<dbReference type="Proteomes" id="UP000288293">
    <property type="component" value="Unassembled WGS sequence"/>
</dbReference>
<comment type="caution">
    <text evidence="9">The sequence shown here is derived from an EMBL/GenBank/DDBJ whole genome shotgun (WGS) entry which is preliminary data.</text>
</comment>
<feature type="active site" description="Nucleophile" evidence="5">
    <location>
        <position position="218"/>
    </location>
</feature>
<evidence type="ECO:0000256" key="2">
    <source>
        <dbReference type="ARBA" id="ARBA00022801"/>
    </source>
</evidence>
<keyword evidence="8" id="KW-0175">Coiled coil</keyword>
<feature type="binding site" evidence="6">
    <location>
        <begin position="269"/>
        <end position="272"/>
    </location>
    <ligand>
        <name>substrate</name>
    </ligand>
</feature>
<dbReference type="InterPro" id="IPR000246">
    <property type="entry name" value="Peptidase_T2"/>
</dbReference>
<dbReference type="OrthoDB" id="9780217at2"/>
<dbReference type="AlphaFoldDB" id="A0A432W6M0"/>
<dbReference type="InterPro" id="IPR029055">
    <property type="entry name" value="Ntn_hydrolases_N"/>
</dbReference>
<sequence length="354" mass="37279">MQKTSVLLTSLVLGTLVSGCGESGGAGNQQPDSSESPIAIAIHGGAGTITRENMSAEREAQFTAALEQATEAGYEILEAGGDSMDAVIAAIQVMEDNSLFNAGIGAVYTYDGTHELDSSVMEGATMNAGAASGVKTVKSPIHLAREIMDNSRHVMLSADGAAQFAEEQGLELVDNSYFNSEHRYEQLQRALEQLRESEQTGDQIANNKNWDPAFNMGTVGAVALDRDGNLAAGTSTGGMTAKQYGRIGDSPIIGAGTWADNQSCAVSATGHGEYFIRHHVAADICSRVKYKGDDIFAAGDAVIHEVLVDAGGTGGVIILDAEGQIHMPFNTEGMYRASQSSHQPLRIGIYNDEE</sequence>
<evidence type="ECO:0000256" key="8">
    <source>
        <dbReference type="SAM" id="Coils"/>
    </source>
</evidence>
<keyword evidence="2" id="KW-0378">Hydrolase</keyword>
<dbReference type="FunFam" id="3.60.20.30:FF:000001">
    <property type="entry name" value="Isoaspartyl peptidase/L-asparaginase"/>
    <property type="match status" value="1"/>
</dbReference>
<evidence type="ECO:0000256" key="4">
    <source>
        <dbReference type="ARBA" id="ARBA00069124"/>
    </source>
</evidence>